<organism evidence="2 3">
    <name type="scientific">Apiospora phragmitis</name>
    <dbReference type="NCBI Taxonomy" id="2905665"/>
    <lineage>
        <taxon>Eukaryota</taxon>
        <taxon>Fungi</taxon>
        <taxon>Dikarya</taxon>
        <taxon>Ascomycota</taxon>
        <taxon>Pezizomycotina</taxon>
        <taxon>Sordariomycetes</taxon>
        <taxon>Xylariomycetidae</taxon>
        <taxon>Amphisphaeriales</taxon>
        <taxon>Apiosporaceae</taxon>
        <taxon>Apiospora</taxon>
    </lineage>
</organism>
<evidence type="ECO:0000256" key="1">
    <source>
        <dbReference type="SAM" id="MobiDB-lite"/>
    </source>
</evidence>
<dbReference type="RefSeq" id="XP_066712492.1">
    <property type="nucleotide sequence ID" value="XM_066863382.1"/>
</dbReference>
<accession>A0ABR1TUL3</accession>
<reference evidence="2 3" key="1">
    <citation type="submission" date="2023-01" db="EMBL/GenBank/DDBJ databases">
        <title>Analysis of 21 Apiospora genomes using comparative genomics revels a genus with tremendous synthesis potential of carbohydrate active enzymes and secondary metabolites.</title>
        <authorList>
            <person name="Sorensen T."/>
        </authorList>
    </citation>
    <scope>NUCLEOTIDE SEQUENCE [LARGE SCALE GENOMIC DNA]</scope>
    <source>
        <strain evidence="2 3">CBS 135458</strain>
    </source>
</reference>
<evidence type="ECO:0000313" key="2">
    <source>
        <dbReference type="EMBL" id="KAK8050243.1"/>
    </source>
</evidence>
<gene>
    <name evidence="2" type="ORF">PG994_011973</name>
</gene>
<feature type="region of interest" description="Disordered" evidence="1">
    <location>
        <begin position="39"/>
        <end position="67"/>
    </location>
</feature>
<sequence length="67" mass="7070">MKTLVSRVVVNLLSPSTGTTRDAIFVLHVLAIHHRGFQGSGNNGGLCIGSQDPGSRRKKMHDSGLGS</sequence>
<dbReference type="EMBL" id="JAQQWL010000011">
    <property type="protein sequence ID" value="KAK8050243.1"/>
    <property type="molecule type" value="Genomic_DNA"/>
</dbReference>
<comment type="caution">
    <text evidence="2">The sequence shown here is derived from an EMBL/GenBank/DDBJ whole genome shotgun (WGS) entry which is preliminary data.</text>
</comment>
<protein>
    <submittedName>
        <fullName evidence="2">Uncharacterized protein</fullName>
    </submittedName>
</protein>
<proteinExistence type="predicted"/>
<dbReference type="Proteomes" id="UP001480595">
    <property type="component" value="Unassembled WGS sequence"/>
</dbReference>
<dbReference type="GeneID" id="92096445"/>
<keyword evidence="3" id="KW-1185">Reference proteome</keyword>
<evidence type="ECO:0000313" key="3">
    <source>
        <dbReference type="Proteomes" id="UP001480595"/>
    </source>
</evidence>
<name>A0ABR1TUL3_9PEZI</name>